<dbReference type="OrthoDB" id="289247at2759"/>
<organism evidence="4 5">
    <name type="scientific">Crassostrea virginica</name>
    <name type="common">Eastern oyster</name>
    <dbReference type="NCBI Taxonomy" id="6565"/>
    <lineage>
        <taxon>Eukaryota</taxon>
        <taxon>Metazoa</taxon>
        <taxon>Spiralia</taxon>
        <taxon>Lophotrochozoa</taxon>
        <taxon>Mollusca</taxon>
        <taxon>Bivalvia</taxon>
        <taxon>Autobranchia</taxon>
        <taxon>Pteriomorphia</taxon>
        <taxon>Ostreida</taxon>
        <taxon>Ostreoidea</taxon>
        <taxon>Ostreidae</taxon>
        <taxon>Crassostrea</taxon>
    </lineage>
</organism>
<feature type="signal peptide" evidence="2">
    <location>
        <begin position="1"/>
        <end position="16"/>
    </location>
</feature>
<reference evidence="5" key="1">
    <citation type="submission" date="2025-08" db="UniProtKB">
        <authorList>
            <consortium name="RefSeq"/>
        </authorList>
    </citation>
    <scope>IDENTIFICATION</scope>
    <source>
        <tissue evidence="5">Whole sample</tissue>
    </source>
</reference>
<dbReference type="PROSITE" id="PS00018">
    <property type="entry name" value="EF_HAND_1"/>
    <property type="match status" value="2"/>
</dbReference>
<dbReference type="AlphaFoldDB" id="A0A8B8DB95"/>
<dbReference type="Proteomes" id="UP000694844">
    <property type="component" value="Chromosome 3"/>
</dbReference>
<dbReference type="KEGG" id="cvn:111125617"/>
<dbReference type="Gene3D" id="1.10.238.10">
    <property type="entry name" value="EF-hand"/>
    <property type="match status" value="1"/>
</dbReference>
<name>A0A8B8DB95_CRAVI</name>
<dbReference type="Pfam" id="PF13202">
    <property type="entry name" value="EF-hand_5"/>
    <property type="match status" value="2"/>
</dbReference>
<keyword evidence="1" id="KW-0106">Calcium</keyword>
<gene>
    <name evidence="5" type="primary">LOC111125617</name>
</gene>
<keyword evidence="2" id="KW-0732">Signal</keyword>
<dbReference type="RefSeq" id="XP_022325303.1">
    <property type="nucleotide sequence ID" value="XM_022469595.1"/>
</dbReference>
<evidence type="ECO:0000256" key="2">
    <source>
        <dbReference type="SAM" id="SignalP"/>
    </source>
</evidence>
<dbReference type="InterPro" id="IPR002048">
    <property type="entry name" value="EF_hand_dom"/>
</dbReference>
<accession>A0A8B8DB95</accession>
<feature type="domain" description="EF-hand" evidence="3">
    <location>
        <begin position="94"/>
        <end position="129"/>
    </location>
</feature>
<evidence type="ECO:0000313" key="4">
    <source>
        <dbReference type="Proteomes" id="UP000694844"/>
    </source>
</evidence>
<dbReference type="GO" id="GO:0005509">
    <property type="term" value="F:calcium ion binding"/>
    <property type="evidence" value="ECO:0007669"/>
    <property type="project" value="InterPro"/>
</dbReference>
<protein>
    <submittedName>
        <fullName evidence="5">Uncharacterized protein LOC111125617</fullName>
    </submittedName>
</protein>
<feature type="domain" description="EF-hand" evidence="3">
    <location>
        <begin position="39"/>
        <end position="74"/>
    </location>
</feature>
<dbReference type="InterPro" id="IPR011992">
    <property type="entry name" value="EF-hand-dom_pair"/>
</dbReference>
<dbReference type="SMART" id="SM00054">
    <property type="entry name" value="EFh"/>
    <property type="match status" value="2"/>
</dbReference>
<evidence type="ECO:0000313" key="5">
    <source>
        <dbReference type="RefSeq" id="XP_022325303.1"/>
    </source>
</evidence>
<proteinExistence type="predicted"/>
<evidence type="ECO:0000259" key="3">
    <source>
        <dbReference type="PROSITE" id="PS50222"/>
    </source>
</evidence>
<dbReference type="GeneID" id="111125617"/>
<sequence>MNKFVIFAFFVGTVVCQEDGSTLLHNLFNQMDLNLDGFLSMAEAEAVLKAMDANSDGMVTEREFYLGLVAAAPTLWQCGKHFFATLDVDHVHLIKENHIKTIYSDMDSNANGVVSEDEFSSFITNLENDCRLNGHLNQAKRLARKLRR</sequence>
<feature type="chain" id="PRO_5034011325" evidence="2">
    <location>
        <begin position="17"/>
        <end position="148"/>
    </location>
</feature>
<dbReference type="PROSITE" id="PS50222">
    <property type="entry name" value="EF_HAND_2"/>
    <property type="match status" value="2"/>
</dbReference>
<dbReference type="SUPFAM" id="SSF47473">
    <property type="entry name" value="EF-hand"/>
    <property type="match status" value="1"/>
</dbReference>
<evidence type="ECO:0000256" key="1">
    <source>
        <dbReference type="ARBA" id="ARBA00022837"/>
    </source>
</evidence>
<keyword evidence="4" id="KW-1185">Reference proteome</keyword>
<dbReference type="InterPro" id="IPR018247">
    <property type="entry name" value="EF_Hand_1_Ca_BS"/>
</dbReference>